<dbReference type="Proteomes" id="UP001300692">
    <property type="component" value="Unassembled WGS sequence"/>
</dbReference>
<sequence length="492" mass="54341">MKNFNKYILAVFVLVFSSCDDFLDVNTNPNASTEVPPGTVMTNASLALSQVLLNTLNPDGEAFIQHHKPVVVLTGPDTYSYSSIGNNNFWQFTFYGDIIKDLNLAAALAEESGRMNGVAQIRIIQAMAWLIGVDRWGEMPFTESNDPAILFPKFDSGDVIYQGIIDILDGAIDMIDTSNQTFETTITDYDPLYGGNMDKWLAFANSLKLRCLMRISYVEDRSAEITELLASGTFIDALDGSENAEFAYYPNRANQNFDYATFDNFVSFGSFQVDADGNRVHQRWRLASKAMVDILEADNDPRMWSFFQRDISNPAGPITGAVNGAGSLPPTAERGYVSLFYIRQDKSDEWFLASEYYLLAAEAYARGLAPGGLAAAQTALESGVQASMNHFDGSAFEISTADKQAYVGSLNLSTASDPVQAIQLQQYKALNFQGAEAWSNWRRTKVPSLTVPVGAPINTIIRRIEVPSSEIESNINAPEVSPRIDKPVYFEQ</sequence>
<organism evidence="1 2">
    <name type="scientific">Reichenbachiella ulvae</name>
    <dbReference type="NCBI Taxonomy" id="2980104"/>
    <lineage>
        <taxon>Bacteria</taxon>
        <taxon>Pseudomonadati</taxon>
        <taxon>Bacteroidota</taxon>
        <taxon>Cytophagia</taxon>
        <taxon>Cytophagales</taxon>
        <taxon>Reichenbachiellaceae</taxon>
        <taxon>Reichenbachiella</taxon>
    </lineage>
</organism>
<gene>
    <name evidence="1" type="ORF">N7U62_20335</name>
</gene>
<evidence type="ECO:0000313" key="1">
    <source>
        <dbReference type="EMBL" id="MCV9389034.1"/>
    </source>
</evidence>
<dbReference type="Pfam" id="PF12771">
    <property type="entry name" value="SusD-like_2"/>
    <property type="match status" value="1"/>
</dbReference>
<keyword evidence="2" id="KW-1185">Reference proteome</keyword>
<evidence type="ECO:0000313" key="2">
    <source>
        <dbReference type="Proteomes" id="UP001300692"/>
    </source>
</evidence>
<dbReference type="RefSeq" id="WP_264139936.1">
    <property type="nucleotide sequence ID" value="NZ_JAOYOD010000001.1"/>
</dbReference>
<dbReference type="InterPro" id="IPR041662">
    <property type="entry name" value="SusD-like_2"/>
</dbReference>
<reference evidence="1 2" key="1">
    <citation type="submission" date="2022-10" db="EMBL/GenBank/DDBJ databases">
        <title>Comparative genomics and taxonomic characterization of three novel marine species of genus Reichenbachiella exhibiting antioxidant and polysaccharide degradation activities.</title>
        <authorList>
            <person name="Muhammad N."/>
            <person name="Lee Y.-J."/>
            <person name="Ko J."/>
            <person name="Kim S.-G."/>
        </authorList>
    </citation>
    <scope>NUCLEOTIDE SEQUENCE [LARGE SCALE GENOMIC DNA]</scope>
    <source>
        <strain evidence="1 2">ABR2-5</strain>
    </source>
</reference>
<protein>
    <submittedName>
        <fullName evidence="1">SusD/RagB family nutrient-binding outer membrane lipoprotein</fullName>
    </submittedName>
</protein>
<name>A0ABT3CZN8_9BACT</name>
<dbReference type="EMBL" id="JAOYOD010000001">
    <property type="protein sequence ID" value="MCV9389034.1"/>
    <property type="molecule type" value="Genomic_DNA"/>
</dbReference>
<proteinExistence type="predicted"/>
<dbReference type="InterPro" id="IPR011990">
    <property type="entry name" value="TPR-like_helical_dom_sf"/>
</dbReference>
<dbReference type="PROSITE" id="PS51257">
    <property type="entry name" value="PROKAR_LIPOPROTEIN"/>
    <property type="match status" value="1"/>
</dbReference>
<dbReference type="SUPFAM" id="SSF48452">
    <property type="entry name" value="TPR-like"/>
    <property type="match status" value="1"/>
</dbReference>
<comment type="caution">
    <text evidence="1">The sequence shown here is derived from an EMBL/GenBank/DDBJ whole genome shotgun (WGS) entry which is preliminary data.</text>
</comment>
<accession>A0ABT3CZN8</accession>
<dbReference type="Gene3D" id="1.25.40.390">
    <property type="match status" value="1"/>
</dbReference>
<keyword evidence="1" id="KW-0449">Lipoprotein</keyword>